<dbReference type="KEGG" id="cten:18246093"/>
<protein>
    <recommendedName>
        <fullName evidence="3 9">Mediator of RNA polymerase II transcription subunit 8</fullName>
    </recommendedName>
    <alternativeName>
        <fullName evidence="8 9">Mediator complex subunit 8</fullName>
    </alternativeName>
</protein>
<dbReference type="Pfam" id="PF10232">
    <property type="entry name" value="Med8"/>
    <property type="match status" value="1"/>
</dbReference>
<dbReference type="PANTHER" id="PTHR13074">
    <property type="entry name" value="MEDIATOR OF RNA POLYMERASE II TRANSCRIPTION SUBUNIT 8"/>
    <property type="match status" value="1"/>
</dbReference>
<evidence type="ECO:0000256" key="4">
    <source>
        <dbReference type="ARBA" id="ARBA00023015"/>
    </source>
</evidence>
<dbReference type="Gene3D" id="1.20.58.1710">
    <property type="match status" value="1"/>
</dbReference>
<dbReference type="PANTHER" id="PTHR13074:SF9">
    <property type="entry name" value="MEDIATOR OF RNA POLYMERASE II TRANSCRIPTION SUBUNIT 8"/>
    <property type="match status" value="1"/>
</dbReference>
<keyword evidence="4 9" id="KW-0805">Transcription regulation</keyword>
<keyword evidence="5 9" id="KW-0010">Activator</keyword>
<dbReference type="OrthoDB" id="5329317at2759"/>
<dbReference type="GeneID" id="18246093"/>
<evidence type="ECO:0000256" key="1">
    <source>
        <dbReference type="ARBA" id="ARBA00004123"/>
    </source>
</evidence>
<evidence type="ECO:0000256" key="3">
    <source>
        <dbReference type="ARBA" id="ARBA00020637"/>
    </source>
</evidence>
<dbReference type="GO" id="GO:0006357">
    <property type="term" value="P:regulation of transcription by RNA polymerase II"/>
    <property type="evidence" value="ECO:0007669"/>
    <property type="project" value="InterPro"/>
</dbReference>
<dbReference type="HOGENOM" id="CLU_108151_0_0_1"/>
<evidence type="ECO:0000256" key="10">
    <source>
        <dbReference type="SAM" id="MobiDB-lite"/>
    </source>
</evidence>
<evidence type="ECO:0000256" key="9">
    <source>
        <dbReference type="RuleBase" id="RU364144"/>
    </source>
</evidence>
<dbReference type="RefSeq" id="XP_006688291.1">
    <property type="nucleotide sequence ID" value="XM_006688228.1"/>
</dbReference>
<dbReference type="InterPro" id="IPR019364">
    <property type="entry name" value="Mediatior_Med8_fun/met"/>
</dbReference>
<keyword evidence="12" id="KW-1185">Reference proteome</keyword>
<comment type="similarity">
    <text evidence="2 9">Belongs to the Mediator complex subunit 8 family.</text>
</comment>
<reference evidence="11 12" key="1">
    <citation type="journal article" date="2011" name="Proc. Natl. Acad. Sci. U.S.A.">
        <title>Comparative genomics of xylose-fermenting fungi for enhanced biofuel production.</title>
        <authorList>
            <person name="Wohlbach D.J."/>
            <person name="Kuo A."/>
            <person name="Sato T.K."/>
            <person name="Potts K.M."/>
            <person name="Salamov A.A."/>
            <person name="LaButti K.M."/>
            <person name="Sun H."/>
            <person name="Clum A."/>
            <person name="Pangilinan J.L."/>
            <person name="Lindquist E.A."/>
            <person name="Lucas S."/>
            <person name="Lapidus A."/>
            <person name="Jin M."/>
            <person name="Gunawan C."/>
            <person name="Balan V."/>
            <person name="Dale B.E."/>
            <person name="Jeffries T.W."/>
            <person name="Zinkel R."/>
            <person name="Barry K.W."/>
            <person name="Grigoriev I.V."/>
            <person name="Gasch A.P."/>
        </authorList>
    </citation>
    <scope>NUCLEOTIDE SEQUENCE [LARGE SCALE GENOMIC DNA]</scope>
    <source>
        <strain evidence="12">ATCC 10573 / BCRC 21748 / CBS 615 / JCM 9827 / NBRC 10315 / NRRL Y-1498 / VKM Y-70</strain>
    </source>
</reference>
<sequence length="201" mass="23254">MDSLEATRNRLNQVHISLRKLSDQINYNIRFTGKTRLPTYGQFQSQFHVLITQLHSITSILENNQDILDHTNAYPLPLFPTSQHEGLATTLLRKKPLPEVEKWIDEAIEHSKSLNINSQADDEFSQWCSAKIQEIKEDFQFYGFLSTEELEYLETEEGKKEASAKKEAERQREDVEMGVTTGKKALHPNQVLKFMCQGKIE</sequence>
<organism evidence="12">
    <name type="scientific">Candida tenuis (strain ATCC 10573 / BCRC 21748 / CBS 615 / JCM 9827 / NBRC 10315 / NRRL Y-1498 / VKM Y-70)</name>
    <name type="common">Yeast</name>
    <name type="synonym">Yamadazyma tenuis</name>
    <dbReference type="NCBI Taxonomy" id="590646"/>
    <lineage>
        <taxon>Eukaryota</taxon>
        <taxon>Fungi</taxon>
        <taxon>Dikarya</taxon>
        <taxon>Ascomycota</taxon>
        <taxon>Saccharomycotina</taxon>
        <taxon>Pichiomycetes</taxon>
        <taxon>Debaryomycetaceae</taxon>
        <taxon>Yamadazyma</taxon>
    </lineage>
</organism>
<evidence type="ECO:0000313" key="12">
    <source>
        <dbReference type="Proteomes" id="UP000000707"/>
    </source>
</evidence>
<dbReference type="STRING" id="590646.G3BB15"/>
<accession>G3BB15</accession>
<name>G3BB15_CANTC</name>
<feature type="region of interest" description="Disordered" evidence="10">
    <location>
        <begin position="155"/>
        <end position="182"/>
    </location>
</feature>
<evidence type="ECO:0000256" key="6">
    <source>
        <dbReference type="ARBA" id="ARBA00023163"/>
    </source>
</evidence>
<evidence type="ECO:0000313" key="11">
    <source>
        <dbReference type="EMBL" id="EGV62121.1"/>
    </source>
</evidence>
<evidence type="ECO:0000256" key="7">
    <source>
        <dbReference type="ARBA" id="ARBA00023242"/>
    </source>
</evidence>
<dbReference type="Proteomes" id="UP000000707">
    <property type="component" value="Unassembled WGS sequence"/>
</dbReference>
<dbReference type="EMBL" id="GL996527">
    <property type="protein sequence ID" value="EGV62121.1"/>
    <property type="molecule type" value="Genomic_DNA"/>
</dbReference>
<gene>
    <name evidence="9" type="primary">MED8</name>
    <name evidence="11" type="ORF">CANTEDRAFT_109230</name>
</gene>
<feature type="compositionally biased region" description="Basic and acidic residues" evidence="10">
    <location>
        <begin position="156"/>
        <end position="175"/>
    </location>
</feature>
<proteinExistence type="inferred from homology"/>
<evidence type="ECO:0000256" key="2">
    <source>
        <dbReference type="ARBA" id="ARBA00005716"/>
    </source>
</evidence>
<dbReference type="GO" id="GO:0016592">
    <property type="term" value="C:mediator complex"/>
    <property type="evidence" value="ECO:0007669"/>
    <property type="project" value="InterPro"/>
</dbReference>
<keyword evidence="7 9" id="KW-0539">Nucleus</keyword>
<dbReference type="eggNOG" id="ENOG502S8U1">
    <property type="taxonomic scope" value="Eukaryota"/>
</dbReference>
<evidence type="ECO:0000256" key="8">
    <source>
        <dbReference type="ARBA" id="ARBA00031261"/>
    </source>
</evidence>
<dbReference type="Gene3D" id="6.10.250.2610">
    <property type="match status" value="1"/>
</dbReference>
<comment type="subunit">
    <text evidence="9">Component of the Mediator complex.</text>
</comment>
<evidence type="ECO:0000256" key="5">
    <source>
        <dbReference type="ARBA" id="ARBA00023159"/>
    </source>
</evidence>
<keyword evidence="6 9" id="KW-0804">Transcription</keyword>
<comment type="subcellular location">
    <subcellularLocation>
        <location evidence="1 9">Nucleus</location>
    </subcellularLocation>
</comment>
<dbReference type="GO" id="GO:0070847">
    <property type="term" value="C:core mediator complex"/>
    <property type="evidence" value="ECO:0007669"/>
    <property type="project" value="TreeGrafter"/>
</dbReference>
<dbReference type="GO" id="GO:0000978">
    <property type="term" value="F:RNA polymerase II cis-regulatory region sequence-specific DNA binding"/>
    <property type="evidence" value="ECO:0007669"/>
    <property type="project" value="TreeGrafter"/>
</dbReference>
<dbReference type="AlphaFoldDB" id="G3BB15"/>
<dbReference type="GO" id="GO:0003712">
    <property type="term" value="F:transcription coregulator activity"/>
    <property type="evidence" value="ECO:0007669"/>
    <property type="project" value="InterPro"/>
</dbReference>
<comment type="function">
    <text evidence="9">Component of the Mediator complex, a coactivator involved in the regulated transcription of nearly all RNA polymerase II-dependent genes. Mediator functions as a bridge to convey information from gene-specific regulatory proteins to the basal RNA polymerase II transcription machinery. Mediator is recruited to promoters by direct interactions with regulatory proteins and serves as a scaffold for the assembly of a functional preinitiation complex with RNA polymerase II and the general transcription factors.</text>
</comment>